<organism evidence="2 3">
    <name type="scientific">Exiguobacterium aestuarii</name>
    <dbReference type="NCBI Taxonomy" id="273527"/>
    <lineage>
        <taxon>Bacteria</taxon>
        <taxon>Bacillati</taxon>
        <taxon>Bacillota</taxon>
        <taxon>Bacilli</taxon>
        <taxon>Bacillales</taxon>
        <taxon>Bacillales Family XII. Incertae Sedis</taxon>
        <taxon>Exiguobacterium</taxon>
    </lineage>
</organism>
<protein>
    <recommendedName>
        <fullName evidence="4">ABC transporter permease</fullName>
    </recommendedName>
</protein>
<evidence type="ECO:0000313" key="3">
    <source>
        <dbReference type="Proteomes" id="UP001596439"/>
    </source>
</evidence>
<evidence type="ECO:0000256" key="1">
    <source>
        <dbReference type="SAM" id="Phobius"/>
    </source>
</evidence>
<dbReference type="EMBL" id="JBHTCE010000003">
    <property type="protein sequence ID" value="MFC7391037.1"/>
    <property type="molecule type" value="Genomic_DNA"/>
</dbReference>
<feature type="transmembrane region" description="Helical" evidence="1">
    <location>
        <begin position="109"/>
        <end position="134"/>
    </location>
</feature>
<proteinExistence type="predicted"/>
<feature type="transmembrane region" description="Helical" evidence="1">
    <location>
        <begin position="18"/>
        <end position="38"/>
    </location>
</feature>
<keyword evidence="1" id="KW-0812">Transmembrane</keyword>
<feature type="transmembrane region" description="Helical" evidence="1">
    <location>
        <begin position="240"/>
        <end position="258"/>
    </location>
</feature>
<name>A0ABW2PNL9_9BACL</name>
<accession>A0ABW2PNL9</accession>
<feature type="transmembrane region" description="Helical" evidence="1">
    <location>
        <begin position="68"/>
        <end position="88"/>
    </location>
</feature>
<dbReference type="Proteomes" id="UP001596439">
    <property type="component" value="Unassembled WGS sequence"/>
</dbReference>
<feature type="transmembrane region" description="Helical" evidence="1">
    <location>
        <begin position="209"/>
        <end position="228"/>
    </location>
</feature>
<gene>
    <name evidence="2" type="ORF">ACFQO8_12925</name>
</gene>
<feature type="transmembrane region" description="Helical" evidence="1">
    <location>
        <begin position="178"/>
        <end position="197"/>
    </location>
</feature>
<keyword evidence="1" id="KW-1133">Transmembrane helix</keyword>
<dbReference type="RefSeq" id="WP_214790597.1">
    <property type="nucleotide sequence ID" value="NZ_JANIEL010000152.1"/>
</dbReference>
<evidence type="ECO:0000313" key="2">
    <source>
        <dbReference type="EMBL" id="MFC7391037.1"/>
    </source>
</evidence>
<keyword evidence="1" id="KW-0472">Membrane</keyword>
<sequence>MNLLKLLSWEVERVTKPYLMLVAGLIVVQFGWLGYFLWDEKNFYEQLRRTGDADYQMSFSDYLGGTPYLLSLGIAVAAMLLYSAWIWYRDFQGRGTFILRLLTMPQKRMTLFFAKFATILMMTLGLLAIEWIALKLQYIAFTSWFDGKMIPINGSFDQALSINGILAMMYPTSVVNFVIHQLFIVIVVLFVFTFVLIERSFWQRTMWSPVLSLSTLMVILTIPILGYALLSNRLIYDETIVYVGVVLIVWASVTIWLSRRFLQSKLNV</sequence>
<comment type="caution">
    <text evidence="2">The sequence shown here is derived from an EMBL/GenBank/DDBJ whole genome shotgun (WGS) entry which is preliminary data.</text>
</comment>
<reference evidence="3" key="1">
    <citation type="journal article" date="2019" name="Int. J. Syst. Evol. Microbiol.">
        <title>The Global Catalogue of Microorganisms (GCM) 10K type strain sequencing project: providing services to taxonomists for standard genome sequencing and annotation.</title>
        <authorList>
            <consortium name="The Broad Institute Genomics Platform"/>
            <consortium name="The Broad Institute Genome Sequencing Center for Infectious Disease"/>
            <person name="Wu L."/>
            <person name="Ma J."/>
        </authorList>
    </citation>
    <scope>NUCLEOTIDE SEQUENCE [LARGE SCALE GENOMIC DNA]</scope>
    <source>
        <strain evidence="3">CCUG 55590</strain>
    </source>
</reference>
<evidence type="ECO:0008006" key="4">
    <source>
        <dbReference type="Google" id="ProtNLM"/>
    </source>
</evidence>
<keyword evidence="3" id="KW-1185">Reference proteome</keyword>